<dbReference type="EC" id="2.3.1.-" evidence="14"/>
<evidence type="ECO:0000256" key="5">
    <source>
        <dbReference type="ARBA" id="ARBA00022516"/>
    </source>
</evidence>
<keyword evidence="16" id="KW-1185">Reference proteome</keyword>
<dbReference type="OMA" id="GAHHMTF"/>
<dbReference type="eggNOG" id="KOG0831">
    <property type="taxonomic scope" value="Eukaryota"/>
</dbReference>
<reference evidence="15" key="3">
    <citation type="submission" date="2014-11" db="UniProtKB">
        <authorList>
            <consortium name="EnsemblProtists"/>
        </authorList>
    </citation>
    <scope>IDENTIFICATION</scope>
    <source>
        <strain evidence="15">DAOM BR144</strain>
    </source>
</reference>
<dbReference type="PANTHER" id="PTHR12317:SF0">
    <property type="entry name" value="ACYLTRANSFERASE"/>
    <property type="match status" value="1"/>
</dbReference>
<feature type="transmembrane region" description="Helical" evidence="14">
    <location>
        <begin position="72"/>
        <end position="91"/>
    </location>
</feature>
<evidence type="ECO:0000256" key="1">
    <source>
        <dbReference type="ARBA" id="ARBA00004477"/>
    </source>
</evidence>
<comment type="similarity">
    <text evidence="4 14">Belongs to the diacylglycerol acyltransferase family.</text>
</comment>
<name>K3WBY6_GLOUD</name>
<sequence>MCQLQQKAKHAVEWPPSADDQQELQTLKGKICRRSVLGSLYFVWVCGVTGIAVMAAYSLYAITRTALTLNAIPVPTSVMMFVTCVVLYETYHYVTLGPRQWHAVRRFLHYMFKKYPYFRRNVCIFEEEEELRNGASNGDKPREPYAVERDDKALFAFHPHGILSCGFGMNGIHHTKFANSNTRWLVAENLFWFPLMRDLLHWMDSSSVKKETFVELMSKGQNIGFLPGGFEDATLYERGKHRVYIKNRFGFIKLALQHGYKVYPAYTFGEEHTFDALPYFLQWRLKLNEFRLPAAVFMGSPWCFFMPRSQVDLVTVVGKPLELPHIPHPTREEVATHHAHYIAALQQLFETHKKHYAVDPNAVLEIY</sequence>
<dbReference type="CDD" id="cd07987">
    <property type="entry name" value="LPLAT_MGAT-like"/>
    <property type="match status" value="1"/>
</dbReference>
<evidence type="ECO:0000256" key="13">
    <source>
        <dbReference type="ARBA" id="ARBA00023315"/>
    </source>
</evidence>
<dbReference type="EnsemblProtists" id="PYU1_T002477">
    <property type="protein sequence ID" value="PYU1_T002477"/>
    <property type="gene ID" value="PYU1_G002474"/>
</dbReference>
<evidence type="ECO:0000313" key="16">
    <source>
        <dbReference type="Proteomes" id="UP000019132"/>
    </source>
</evidence>
<dbReference type="GO" id="GO:0019432">
    <property type="term" value="P:triglyceride biosynthetic process"/>
    <property type="evidence" value="ECO:0007669"/>
    <property type="project" value="TreeGrafter"/>
</dbReference>
<dbReference type="STRING" id="431595.K3WBY6"/>
<dbReference type="SUPFAM" id="SSF69593">
    <property type="entry name" value="Glycerol-3-phosphate (1)-acyltransferase"/>
    <property type="match status" value="1"/>
</dbReference>
<evidence type="ECO:0000256" key="3">
    <source>
        <dbReference type="ARBA" id="ARBA00005189"/>
    </source>
</evidence>
<evidence type="ECO:0000256" key="11">
    <source>
        <dbReference type="ARBA" id="ARBA00023098"/>
    </source>
</evidence>
<evidence type="ECO:0000256" key="7">
    <source>
        <dbReference type="ARBA" id="ARBA00022692"/>
    </source>
</evidence>
<keyword evidence="5" id="KW-0444">Lipid biosynthesis</keyword>
<dbReference type="InterPro" id="IPR007130">
    <property type="entry name" value="DAGAT"/>
</dbReference>
<dbReference type="HOGENOM" id="CLU_766152_0_0_1"/>
<dbReference type="GO" id="GO:0004144">
    <property type="term" value="F:diacylglycerol O-acyltransferase activity"/>
    <property type="evidence" value="ECO:0007669"/>
    <property type="project" value="TreeGrafter"/>
</dbReference>
<organism evidence="15 16">
    <name type="scientific">Globisporangium ultimum (strain ATCC 200006 / CBS 805.95 / DAOM BR144)</name>
    <name type="common">Pythium ultimum</name>
    <dbReference type="NCBI Taxonomy" id="431595"/>
    <lineage>
        <taxon>Eukaryota</taxon>
        <taxon>Sar</taxon>
        <taxon>Stramenopiles</taxon>
        <taxon>Oomycota</taxon>
        <taxon>Peronosporomycetes</taxon>
        <taxon>Pythiales</taxon>
        <taxon>Pythiaceae</taxon>
        <taxon>Globisporangium</taxon>
    </lineage>
</organism>
<evidence type="ECO:0000256" key="4">
    <source>
        <dbReference type="ARBA" id="ARBA00005420"/>
    </source>
</evidence>
<keyword evidence="9 14" id="KW-0256">Endoplasmic reticulum</keyword>
<keyword evidence="6 14" id="KW-0808">Transferase</keyword>
<evidence type="ECO:0000256" key="10">
    <source>
        <dbReference type="ARBA" id="ARBA00022989"/>
    </source>
</evidence>
<reference evidence="16" key="1">
    <citation type="journal article" date="2010" name="Genome Biol.">
        <title>Genome sequence of the necrotrophic plant pathogen Pythium ultimum reveals original pathogenicity mechanisms and effector repertoire.</title>
        <authorList>
            <person name="Levesque C.A."/>
            <person name="Brouwer H."/>
            <person name="Cano L."/>
            <person name="Hamilton J.P."/>
            <person name="Holt C."/>
            <person name="Huitema E."/>
            <person name="Raffaele S."/>
            <person name="Robideau G.P."/>
            <person name="Thines M."/>
            <person name="Win J."/>
            <person name="Zerillo M.M."/>
            <person name="Beakes G.W."/>
            <person name="Boore J.L."/>
            <person name="Busam D."/>
            <person name="Dumas B."/>
            <person name="Ferriera S."/>
            <person name="Fuerstenberg S.I."/>
            <person name="Gachon C.M."/>
            <person name="Gaulin E."/>
            <person name="Govers F."/>
            <person name="Grenville-Briggs L."/>
            <person name="Horner N."/>
            <person name="Hostetler J."/>
            <person name="Jiang R.H."/>
            <person name="Johnson J."/>
            <person name="Krajaejun T."/>
            <person name="Lin H."/>
            <person name="Meijer H.J."/>
            <person name="Moore B."/>
            <person name="Morris P."/>
            <person name="Phuntmart V."/>
            <person name="Puiu D."/>
            <person name="Shetty J."/>
            <person name="Stajich J.E."/>
            <person name="Tripathy S."/>
            <person name="Wawra S."/>
            <person name="van West P."/>
            <person name="Whitty B.R."/>
            <person name="Coutinho P.M."/>
            <person name="Henrissat B."/>
            <person name="Martin F."/>
            <person name="Thomas P.D."/>
            <person name="Tyler B.M."/>
            <person name="De Vries R.P."/>
            <person name="Kamoun S."/>
            <person name="Yandell M."/>
            <person name="Tisserat N."/>
            <person name="Buell C.R."/>
        </authorList>
    </citation>
    <scope>NUCLEOTIDE SEQUENCE</scope>
    <source>
        <strain evidence="16">DAOM:BR144</strain>
    </source>
</reference>
<dbReference type="PANTHER" id="PTHR12317">
    <property type="entry name" value="DIACYLGLYCEROL O-ACYLTRANSFERASE"/>
    <property type="match status" value="1"/>
</dbReference>
<comment type="pathway">
    <text evidence="3">Lipid metabolism.</text>
</comment>
<keyword evidence="8" id="KW-0319">Glycerol metabolism</keyword>
<keyword evidence="13" id="KW-0012">Acyltransferase</keyword>
<accession>K3WBY6</accession>
<keyword evidence="10 14" id="KW-1133">Transmembrane helix</keyword>
<evidence type="ECO:0000256" key="14">
    <source>
        <dbReference type="RuleBase" id="RU367023"/>
    </source>
</evidence>
<comment type="pathway">
    <text evidence="2">Glycerolipid metabolism; triacylglycerol biosynthesis.</text>
</comment>
<keyword evidence="12 14" id="KW-0472">Membrane</keyword>
<dbReference type="InParanoid" id="K3WBY6"/>
<evidence type="ECO:0000256" key="6">
    <source>
        <dbReference type="ARBA" id="ARBA00022679"/>
    </source>
</evidence>
<evidence type="ECO:0000256" key="12">
    <source>
        <dbReference type="ARBA" id="ARBA00023136"/>
    </source>
</evidence>
<dbReference type="Proteomes" id="UP000019132">
    <property type="component" value="Unassembled WGS sequence"/>
</dbReference>
<protein>
    <recommendedName>
        <fullName evidence="14">Acyltransferase</fullName>
        <ecNumber evidence="14">2.3.1.-</ecNumber>
    </recommendedName>
</protein>
<dbReference type="Pfam" id="PF03982">
    <property type="entry name" value="DAGAT"/>
    <property type="match status" value="1"/>
</dbReference>
<feature type="transmembrane region" description="Helical" evidence="14">
    <location>
        <begin position="40"/>
        <end position="60"/>
    </location>
</feature>
<evidence type="ECO:0000256" key="8">
    <source>
        <dbReference type="ARBA" id="ARBA00022798"/>
    </source>
</evidence>
<dbReference type="VEuPathDB" id="FungiDB:PYU1_G002474"/>
<evidence type="ECO:0000313" key="15">
    <source>
        <dbReference type="EnsemblProtists" id="PYU1_T002477"/>
    </source>
</evidence>
<keyword evidence="11" id="KW-0443">Lipid metabolism</keyword>
<proteinExistence type="inferred from homology"/>
<comment type="subcellular location">
    <subcellularLocation>
        <location evidence="1 14">Endoplasmic reticulum membrane</location>
        <topology evidence="1 14">Multi-pass membrane protein</topology>
    </subcellularLocation>
</comment>
<evidence type="ECO:0000256" key="9">
    <source>
        <dbReference type="ARBA" id="ARBA00022824"/>
    </source>
</evidence>
<reference evidence="16" key="2">
    <citation type="submission" date="2010-04" db="EMBL/GenBank/DDBJ databases">
        <authorList>
            <person name="Buell R."/>
            <person name="Hamilton J."/>
            <person name="Hostetler J."/>
        </authorList>
    </citation>
    <scope>NUCLEOTIDE SEQUENCE [LARGE SCALE GENOMIC DNA]</scope>
    <source>
        <strain evidence="16">DAOM:BR144</strain>
    </source>
</reference>
<evidence type="ECO:0000256" key="2">
    <source>
        <dbReference type="ARBA" id="ARBA00004771"/>
    </source>
</evidence>
<dbReference type="GO" id="GO:0005789">
    <property type="term" value="C:endoplasmic reticulum membrane"/>
    <property type="evidence" value="ECO:0007669"/>
    <property type="project" value="UniProtKB-SubCell"/>
</dbReference>
<dbReference type="GO" id="GO:0006071">
    <property type="term" value="P:glycerol metabolic process"/>
    <property type="evidence" value="ECO:0007669"/>
    <property type="project" value="UniProtKB-KW"/>
</dbReference>
<dbReference type="AlphaFoldDB" id="K3WBY6"/>
<keyword evidence="7 14" id="KW-0812">Transmembrane</keyword>